<feature type="region of interest" description="Disordered" evidence="1">
    <location>
        <begin position="77"/>
        <end position="100"/>
    </location>
</feature>
<reference evidence="2" key="1">
    <citation type="submission" date="2021-02" db="EMBL/GenBank/DDBJ databases">
        <authorList>
            <person name="Palmer J.M."/>
        </authorList>
    </citation>
    <scope>NUCLEOTIDE SEQUENCE</scope>
    <source>
        <strain evidence="2">SCRP734</strain>
    </source>
</reference>
<dbReference type="Proteomes" id="UP000694044">
    <property type="component" value="Unassembled WGS sequence"/>
</dbReference>
<keyword evidence="3" id="KW-1185">Reference proteome</keyword>
<evidence type="ECO:0000313" key="2">
    <source>
        <dbReference type="EMBL" id="KAG7377392.1"/>
    </source>
</evidence>
<dbReference type="AlphaFoldDB" id="A0A8T1V7Y6"/>
<protein>
    <submittedName>
        <fullName evidence="2">Uncharacterized protein</fullName>
    </submittedName>
</protein>
<feature type="compositionally biased region" description="Low complexity" evidence="1">
    <location>
        <begin position="80"/>
        <end position="100"/>
    </location>
</feature>
<sequence>MKDLFAEMANLTPSATLERGVSLSVCSSTLHDRSDASEELSIAVDAIPTNGELCSETVESSFVSAAQTQLLPAGTPMQLASVSSQSPSQSVASSATMVPS</sequence>
<organism evidence="2 3">
    <name type="scientific">Phytophthora pseudosyringae</name>
    <dbReference type="NCBI Taxonomy" id="221518"/>
    <lineage>
        <taxon>Eukaryota</taxon>
        <taxon>Sar</taxon>
        <taxon>Stramenopiles</taxon>
        <taxon>Oomycota</taxon>
        <taxon>Peronosporomycetes</taxon>
        <taxon>Peronosporales</taxon>
        <taxon>Peronosporaceae</taxon>
        <taxon>Phytophthora</taxon>
    </lineage>
</organism>
<accession>A0A8T1V7Y6</accession>
<evidence type="ECO:0000313" key="3">
    <source>
        <dbReference type="Proteomes" id="UP000694044"/>
    </source>
</evidence>
<name>A0A8T1V7Y6_9STRA</name>
<gene>
    <name evidence="2" type="ORF">PHYPSEUDO_011741</name>
</gene>
<dbReference type="EMBL" id="JAGDFM010000532">
    <property type="protein sequence ID" value="KAG7377392.1"/>
    <property type="molecule type" value="Genomic_DNA"/>
</dbReference>
<evidence type="ECO:0000256" key="1">
    <source>
        <dbReference type="SAM" id="MobiDB-lite"/>
    </source>
</evidence>
<comment type="caution">
    <text evidence="2">The sequence shown here is derived from an EMBL/GenBank/DDBJ whole genome shotgun (WGS) entry which is preliminary data.</text>
</comment>
<proteinExistence type="predicted"/>